<dbReference type="Pfam" id="PF17667">
    <property type="entry name" value="Pkinase_fungal"/>
    <property type="match status" value="3"/>
</dbReference>
<feature type="region of interest" description="Disordered" evidence="1">
    <location>
        <begin position="683"/>
        <end position="767"/>
    </location>
</feature>
<proteinExistence type="predicted"/>
<reference evidence="4" key="1">
    <citation type="journal article" date="2014" name="Genome Announc.">
        <title>Draft genome sequence of the plant-pathogenic soil fungus Rhizoctonia solani anastomosis group 3 strain Rhs1AP.</title>
        <authorList>
            <person name="Cubeta M.A."/>
            <person name="Thomas E."/>
            <person name="Dean R.A."/>
            <person name="Jabaji S."/>
            <person name="Neate S.M."/>
            <person name="Tavantzis S."/>
            <person name="Toda T."/>
            <person name="Vilgalys R."/>
            <person name="Bharathan N."/>
            <person name="Fedorova-Abrams N."/>
            <person name="Pakala S.B."/>
            <person name="Pakala S.M."/>
            <person name="Zafar N."/>
            <person name="Joardar V."/>
            <person name="Losada L."/>
            <person name="Nierman W.C."/>
        </authorList>
    </citation>
    <scope>NUCLEOTIDE SEQUENCE [LARGE SCALE GENOMIC DNA]</scope>
    <source>
        <strain evidence="4">AG-3</strain>
    </source>
</reference>
<evidence type="ECO:0000313" key="4">
    <source>
        <dbReference type="Proteomes" id="UP000030108"/>
    </source>
</evidence>
<feature type="compositionally biased region" description="Acidic residues" evidence="1">
    <location>
        <begin position="726"/>
        <end position="737"/>
    </location>
</feature>
<organism evidence="3 4">
    <name type="scientific">Rhizoctonia solani AG-3 Rhs1AP</name>
    <dbReference type="NCBI Taxonomy" id="1086054"/>
    <lineage>
        <taxon>Eukaryota</taxon>
        <taxon>Fungi</taxon>
        <taxon>Dikarya</taxon>
        <taxon>Basidiomycota</taxon>
        <taxon>Agaricomycotina</taxon>
        <taxon>Agaricomycetes</taxon>
        <taxon>Cantharellales</taxon>
        <taxon>Ceratobasidiaceae</taxon>
        <taxon>Rhizoctonia</taxon>
    </lineage>
</organism>
<feature type="compositionally biased region" description="Basic and acidic residues" evidence="1">
    <location>
        <begin position="495"/>
        <end position="506"/>
    </location>
</feature>
<feature type="non-terminal residue" evidence="3">
    <location>
        <position position="1367"/>
    </location>
</feature>
<dbReference type="EMBL" id="JATN01000319">
    <property type="protein sequence ID" value="EUC60268.1"/>
    <property type="molecule type" value="Genomic_DNA"/>
</dbReference>
<dbReference type="SUPFAM" id="SSF56112">
    <property type="entry name" value="Protein kinase-like (PK-like)"/>
    <property type="match status" value="1"/>
</dbReference>
<evidence type="ECO:0000259" key="2">
    <source>
        <dbReference type="Pfam" id="PF17667"/>
    </source>
</evidence>
<feature type="region of interest" description="Disordered" evidence="1">
    <location>
        <begin position="477"/>
        <end position="545"/>
    </location>
</feature>
<protein>
    <submittedName>
        <fullName evidence="3">Transposase family Tnp2 protein</fullName>
    </submittedName>
</protein>
<feature type="domain" description="Fungal-type protein kinase" evidence="2">
    <location>
        <begin position="126"/>
        <end position="325"/>
    </location>
</feature>
<comment type="caution">
    <text evidence="3">The sequence shown here is derived from an EMBL/GenBank/DDBJ whole genome shotgun (WGS) entry which is preliminary data.</text>
</comment>
<feature type="compositionally biased region" description="Basic and acidic residues" evidence="1">
    <location>
        <begin position="530"/>
        <end position="545"/>
    </location>
</feature>
<accession>X8JBI1</accession>
<dbReference type="OrthoDB" id="3182677at2759"/>
<name>X8JBI1_9AGAM</name>
<sequence>MDVHIESELHNAIFHDPSFVQRFLSGATDKLQQIEQRCRASNQHYDRARQWPIPEHVSSENDLYDPILNILNIIKHAVDHVHSPPPSPITGTPNEPPQLFIDSHKSAIPSDLADTNQIKPDLVLFQDSHRHWENVRIPVEVKTSPGLHKAGMKQLSRYARATFAHQLHRRHLYGLLVCKTEATFVRYDRAGILYSKRMDIVKDGEAFTRAFASLLMLDRIDEGYDPAFTFERDDAGRLVYYINLPESAFAKTSNKSTRTGRNGHTRRFKVMEILCHRQSICGRATIVLRIREELDIEGQQPEEYALKMIWRDPERGSEGEILGKVYVPTQGNEEPHIVHVDTTKCRPTSHIRPLRVYSYILVESIGIPLWQAESPRRLLTAVLDAILGYWGAFNLGIMHRDISDGNVLMLDTDQTFSSKEWLDSRPKDSRIQDPVLVESEAILRSILEEIKHRDPTGILSDFDLYAMHSSVLEHTTTASDNLGTIEPVPTRPSRRRLEEETTSENRPKRRKTSKHTAVLIPPTSNPGRQQNKERPQARSQREKQRLIDFRTGTPAFMSIRVLTVNPGTRYHHHFFDDLESFFWLMLWSVAAHLDEGQECPTIKAQNLLDKLNQDNMEIMSDCKMSILTWVQNPDFADENFDAYANDWASDPMLFKAITEMGQGDPVADAVIFGSLLHKPRKVMTPPPLRLRGGDDGDRGPGEGGVDEDWGGMDWAGNRNYGGDGPDNPDDQDPEEGVEAEHPEIQVPPDEPREAPEDPGDEGAGAEIPALNEYPVLRNIYLRVWVQYAFAGATQSSIESMLKSHKFSLLASSIFGGFPPELIVQIQNMPTTLRSLERRLGLDFSDLLIIYALCPDPNCGKRYTMEELNELPSPRCTRHVAGLQCHGIMYEERTLADNTRKRIPMKTLPYNPVPAALGRLFSRVGMLDLAQIGKQDEADAPADPQTWFDQVGPDDPFGSMKKTWWWPTQLVGLQRELVNGEYVDVPTGNAPLFLTHLPVGFSLGVNMDGFGATRGKFSRHGGYSVNGCYIVVNDLPFYQRTLIENMILALVIPGPNEPKGYALEQMLEPLVTDLIALVNGVELPIYNSATGQIEQRLVYAKLSGVFVDWITRIKCTGHVGVTAEENHCLYCKIQQCLLSDERGYQSKNYELRDPHEHLQLKYEWLEAADEDHEEIRQRNGTIFTEFDRIPGFYSFDDCPIDAMHLFDLGMTRAIIRDIIYKPGMLRKRFRGERDRDIPEARFNAFFARTWFPWHCSRLPASIEKMTGCAKAEQWRSMVVVLPAALFEAWRVADTIPNANIQRGGANTVHSKTQTANAKLLLRRRVKLHELDDEAEGDNKVGYAPRMVGIHFLNGGSTNVDEQFEREFS</sequence>
<dbReference type="InterPro" id="IPR040976">
    <property type="entry name" value="Pkinase_fungal"/>
</dbReference>
<evidence type="ECO:0000313" key="3">
    <source>
        <dbReference type="EMBL" id="EUC60268.1"/>
    </source>
</evidence>
<dbReference type="PANTHER" id="PTHR38248">
    <property type="entry name" value="FUNK1 6"/>
    <property type="match status" value="1"/>
</dbReference>
<feature type="compositionally biased region" description="Basic and acidic residues" evidence="1">
    <location>
        <begin position="738"/>
        <end position="755"/>
    </location>
</feature>
<dbReference type="PANTHER" id="PTHR38248:SF2">
    <property type="entry name" value="FUNK1 11"/>
    <property type="match status" value="1"/>
</dbReference>
<gene>
    <name evidence="3" type="ORF">RSOL_334620</name>
</gene>
<feature type="domain" description="Fungal-type protein kinase" evidence="2">
    <location>
        <begin position="354"/>
        <end position="485"/>
    </location>
</feature>
<dbReference type="InterPro" id="IPR011009">
    <property type="entry name" value="Kinase-like_dom_sf"/>
</dbReference>
<feature type="domain" description="Fungal-type protein kinase" evidence="2">
    <location>
        <begin position="544"/>
        <end position="588"/>
    </location>
</feature>
<dbReference type="Proteomes" id="UP000030108">
    <property type="component" value="Unassembled WGS sequence"/>
</dbReference>
<feature type="compositionally biased region" description="Basic and acidic residues" evidence="1">
    <location>
        <begin position="691"/>
        <end position="700"/>
    </location>
</feature>
<evidence type="ECO:0000256" key="1">
    <source>
        <dbReference type="SAM" id="MobiDB-lite"/>
    </source>
</evidence>